<sequence length="579" mass="65477">MDFLSRLVGGPTDSFSGRKLPTVVEVMSVFLYQKKVLKFQHQHSINLTITKVQEKWTEAGIPTCGEAYAQKKLSNLLDEVKKIQRNTNRKQSVAQKKKESNFSVKLKKIFDIAKLNVNKYIDENKKLFLAGQRTKNRLGFIDNTTSTQAEDQRDDIMVVDSTGTDEPTDNMMLAAQKSTVLLSYRSGTSSSQTSNVVSDYENQLSQQFQPKKINVMTPELCAALDQGKVTSRNAIFILAAAYKSVGIDLCTLNLSHSTIHRARIQQRSNIAQDLKKEFVLMNAMLSTGTLLGVPKADNGTAHEQSSAVITTLNQWNVAPYVKAMCFDTPAVNTATSAILAPNKDLKLMKKLISDKHIIPAVSKVACRKMKEHLWYLNNAISLFDDNVSVDIKRKIIDAINTQEGSTLMDQRFHVEDKDLPLLLKKDLSNFVSNKSLELFTKFDLPSDFLEEDILSWPDNESYKIYLEFFKTLKVTNDVAERRIALIEEYNCCLTKDEDQLQYLLQHLPSNIPNTMSVEELQPKVKFPFAACKRHAEANRFLCESGVGVATTQKGRDLLRFPTRQHLRRQRPGHLSLSNE</sequence>
<dbReference type="PANTHER" id="PTHR46113:SF1">
    <property type="entry name" value="PEPTIDASE M17 LEUCYL AMINOPEPTIDASE N-TERMINAL DOMAIN-CONTAINING PROTEIN"/>
    <property type="match status" value="1"/>
</dbReference>
<keyword evidence="2" id="KW-1185">Reference proteome</keyword>
<dbReference type="EMBL" id="BGZK01000133">
    <property type="protein sequence ID" value="GBP21861.1"/>
    <property type="molecule type" value="Genomic_DNA"/>
</dbReference>
<organism evidence="1 2">
    <name type="scientific">Eumeta variegata</name>
    <name type="common">Bagworm moth</name>
    <name type="synonym">Eumeta japonica</name>
    <dbReference type="NCBI Taxonomy" id="151549"/>
    <lineage>
        <taxon>Eukaryota</taxon>
        <taxon>Metazoa</taxon>
        <taxon>Ecdysozoa</taxon>
        <taxon>Arthropoda</taxon>
        <taxon>Hexapoda</taxon>
        <taxon>Insecta</taxon>
        <taxon>Pterygota</taxon>
        <taxon>Neoptera</taxon>
        <taxon>Endopterygota</taxon>
        <taxon>Lepidoptera</taxon>
        <taxon>Glossata</taxon>
        <taxon>Ditrysia</taxon>
        <taxon>Tineoidea</taxon>
        <taxon>Psychidae</taxon>
        <taxon>Oiketicinae</taxon>
        <taxon>Eumeta</taxon>
    </lineage>
</organism>
<gene>
    <name evidence="1" type="ORF">EVAR_6833_1</name>
</gene>
<dbReference type="AlphaFoldDB" id="A0A4C1U6C0"/>
<evidence type="ECO:0000313" key="2">
    <source>
        <dbReference type="Proteomes" id="UP000299102"/>
    </source>
</evidence>
<dbReference type="Proteomes" id="UP000299102">
    <property type="component" value="Unassembled WGS sequence"/>
</dbReference>
<proteinExistence type="predicted"/>
<dbReference type="OrthoDB" id="6626714at2759"/>
<evidence type="ECO:0000313" key="1">
    <source>
        <dbReference type="EMBL" id="GBP21861.1"/>
    </source>
</evidence>
<reference evidence="1 2" key="1">
    <citation type="journal article" date="2019" name="Commun. Biol.">
        <title>The bagworm genome reveals a unique fibroin gene that provides high tensile strength.</title>
        <authorList>
            <person name="Kono N."/>
            <person name="Nakamura H."/>
            <person name="Ohtoshi R."/>
            <person name="Tomita M."/>
            <person name="Numata K."/>
            <person name="Arakawa K."/>
        </authorList>
    </citation>
    <scope>NUCLEOTIDE SEQUENCE [LARGE SCALE GENOMIC DNA]</scope>
</reference>
<protein>
    <submittedName>
        <fullName evidence="1">Uncharacterized protein</fullName>
    </submittedName>
</protein>
<name>A0A4C1U6C0_EUMVA</name>
<accession>A0A4C1U6C0</accession>
<dbReference type="PANTHER" id="PTHR46113">
    <property type="entry name" value="SNAC DOMAIN-CONTAINING PROTEIN"/>
    <property type="match status" value="1"/>
</dbReference>
<comment type="caution">
    <text evidence="1">The sequence shown here is derived from an EMBL/GenBank/DDBJ whole genome shotgun (WGS) entry which is preliminary data.</text>
</comment>